<evidence type="ECO:0000256" key="11">
    <source>
        <dbReference type="ARBA" id="ARBA00023295"/>
    </source>
</evidence>
<dbReference type="Pfam" id="PF02836">
    <property type="entry name" value="Glyco_hydro_2_C"/>
    <property type="match status" value="1"/>
</dbReference>
<dbReference type="InterPro" id="IPR017853">
    <property type="entry name" value="GH"/>
</dbReference>
<dbReference type="Proteomes" id="UP001515480">
    <property type="component" value="Unassembled WGS sequence"/>
</dbReference>
<evidence type="ECO:0000256" key="3">
    <source>
        <dbReference type="ARBA" id="ARBA00007401"/>
    </source>
</evidence>
<dbReference type="InterPro" id="IPR041625">
    <property type="entry name" value="Beta-mannosidase_Ig"/>
</dbReference>
<feature type="domain" description="Beta-mannosidase Ig-fold" evidence="15">
    <location>
        <begin position="960"/>
        <end position="1009"/>
    </location>
</feature>
<dbReference type="EMBL" id="JBGBPQ010000001">
    <property type="protein sequence ID" value="KAL1529551.1"/>
    <property type="molecule type" value="Genomic_DNA"/>
</dbReference>
<evidence type="ECO:0000259" key="16">
    <source>
        <dbReference type="Pfam" id="PF22666"/>
    </source>
</evidence>
<sequence length="1034" mass="112099">MTAALILFAVASARAHSPSSGVPITQPLDGQWIATSRSLQLRMHASVPGDLISDLQKAGLVRDPWFENNFLNGSLWNAPDWVYSTSFVVDPAIIRPGGTVLLCLESVKQGAVVSLGGVEVGRLTDQFVRYTFDVTSRVHAGGSILLEVAFDPSINTHGRFMAATGGWDWAPWSHTWDANDAPTFSRGVVGSVYLLPVRHALLTDVSVHTFYRGPHATAPLIEGQHAGFWLLVKLHVEAQVALHGVLTIRTSWSRTAATSVVSLAAGEQLITRNLSVSAAEIKLWWPLNVGAQQLYTVSLSLDVAPEACGACERERLVANRTVGFRSLSWVTGNESDPDFLSSAGDGSASPTFTTFLRVNGARILARGSNMIPLDQLEGRVSDRAYTNTVASAAAAGMNMLRVWGGGVYYPNSFYIACDRWGVMVYHDMMFAQEGHSPCCSWYGPCWYGRCDLSHAQANCSCDSAAGREQELELRQQIRRLSSHPSIVLWDAVNEAGGFGLFSSFVMRTVAEEDESRIVWPASPSQGWSSGVHSLSGLPNGKPLRNQAWCPHAPNGGRSGCEDVKEVHGNYVAAGWSDGGFAVDFGKFTPEMPAGMEFGASGSPPWKPAPVYPFHPPVLPVFYPPATWWQPQLTDLSSLAVGMRSRGYFVSEFGVSGFSSFEALAPYMAREHYGVHTEPFHRRSHNHDQMILSYFGQRAFESLDEVGELPFKAALYLSMLAQALHLRSMVESFRASNVHGLLTWDLGENWPTAGWGSLEHGSGPNIAGAVEGGRWKPALYALRAAFADVFAACGQLPAANSSSGEQAQQPLVCYIRNDCPRRARALRVSISFLRLGDGASTTVRKFDTSVQPVSELPSEGPPHAPNALHWACVAEQQPANSSSREERVVEAAEPSSISHCAALVDVLKLAGCKQDATDCLLNVSITSADGAIKSEHLQPLVAPKDLAFRANTTLDLEVLPTGDAVIVRAKGGVALWVVLTSTAAGRFVDNGFFLRPGEVRKIGFVPLDSDLPLVERLTWSSVRVEHFAEHMPLQH</sequence>
<dbReference type="SUPFAM" id="SSF49785">
    <property type="entry name" value="Galactose-binding domain-like"/>
    <property type="match status" value="1"/>
</dbReference>
<gene>
    <name evidence="17" type="ORF">AB1Y20_000495</name>
</gene>
<dbReference type="SUPFAM" id="SSF51445">
    <property type="entry name" value="(Trans)glycosidases"/>
    <property type="match status" value="1"/>
</dbReference>
<comment type="function">
    <text evidence="2">Exoglycosidase that cleaves the single beta-linked mannose residue from the non-reducing end of all N-linked glycoprotein oligosaccharides.</text>
</comment>
<dbReference type="Gene3D" id="2.60.40.10">
    <property type="entry name" value="Immunoglobulins"/>
    <property type="match status" value="2"/>
</dbReference>
<evidence type="ECO:0000256" key="1">
    <source>
        <dbReference type="ARBA" id="ARBA00000829"/>
    </source>
</evidence>
<keyword evidence="18" id="KW-1185">Reference proteome</keyword>
<dbReference type="InterPro" id="IPR013783">
    <property type="entry name" value="Ig-like_fold"/>
</dbReference>
<dbReference type="GO" id="GO:0006516">
    <property type="term" value="P:glycoprotein catabolic process"/>
    <property type="evidence" value="ECO:0007669"/>
    <property type="project" value="TreeGrafter"/>
</dbReference>
<dbReference type="PANTHER" id="PTHR43730:SF1">
    <property type="entry name" value="BETA-MANNOSIDASE"/>
    <property type="match status" value="1"/>
</dbReference>
<dbReference type="Gene3D" id="3.20.20.80">
    <property type="entry name" value="Glycosidases"/>
    <property type="match status" value="1"/>
</dbReference>
<dbReference type="InterPro" id="IPR006103">
    <property type="entry name" value="Glyco_hydro_2_cat"/>
</dbReference>
<dbReference type="GO" id="GO:0005975">
    <property type="term" value="P:carbohydrate metabolic process"/>
    <property type="evidence" value="ECO:0007669"/>
    <property type="project" value="InterPro"/>
</dbReference>
<dbReference type="Gene3D" id="2.60.120.260">
    <property type="entry name" value="Galactose-binding domain-like"/>
    <property type="match status" value="1"/>
</dbReference>
<comment type="subunit">
    <text evidence="4">Monomer.</text>
</comment>
<dbReference type="InterPro" id="IPR008979">
    <property type="entry name" value="Galactose-bd-like_sf"/>
</dbReference>
<feature type="domain" description="Glycoside hydrolase family 2 catalytic" evidence="14">
    <location>
        <begin position="356"/>
        <end position="518"/>
    </location>
</feature>
<comment type="catalytic activity">
    <reaction evidence="1">
        <text>Hydrolysis of terminal, non-reducing beta-D-mannose residues in beta-D-mannosides.</text>
        <dbReference type="EC" id="3.2.1.25"/>
    </reaction>
</comment>
<evidence type="ECO:0000259" key="14">
    <source>
        <dbReference type="Pfam" id="PF02836"/>
    </source>
</evidence>
<dbReference type="Pfam" id="PF22666">
    <property type="entry name" value="Glyco_hydro_2_N2"/>
    <property type="match status" value="1"/>
</dbReference>
<reference evidence="17 18" key="1">
    <citation type="journal article" date="2024" name="Science">
        <title>Giant polyketide synthase enzymes in the biosynthesis of giant marine polyether toxins.</title>
        <authorList>
            <person name="Fallon T.R."/>
            <person name="Shende V.V."/>
            <person name="Wierzbicki I.H."/>
            <person name="Pendleton A.L."/>
            <person name="Watervoot N.F."/>
            <person name="Auber R.P."/>
            <person name="Gonzalez D.J."/>
            <person name="Wisecaver J.H."/>
            <person name="Moore B.S."/>
        </authorList>
    </citation>
    <scope>NUCLEOTIDE SEQUENCE [LARGE SCALE GENOMIC DNA]</scope>
    <source>
        <strain evidence="17 18">12B1</strain>
    </source>
</reference>
<evidence type="ECO:0000256" key="10">
    <source>
        <dbReference type="ARBA" id="ARBA00023180"/>
    </source>
</evidence>
<proteinExistence type="inferred from homology"/>
<evidence type="ECO:0000256" key="6">
    <source>
        <dbReference type="ARBA" id="ARBA00015707"/>
    </source>
</evidence>
<dbReference type="Pfam" id="PF17753">
    <property type="entry name" value="Ig_mannosidase"/>
    <property type="match status" value="1"/>
</dbReference>
<name>A0AB34K5H9_PRYPA</name>
<evidence type="ECO:0000256" key="8">
    <source>
        <dbReference type="ARBA" id="ARBA00022801"/>
    </source>
</evidence>
<dbReference type="GO" id="GO:0004567">
    <property type="term" value="F:beta-mannosidase activity"/>
    <property type="evidence" value="ECO:0007669"/>
    <property type="project" value="UniProtKB-EC"/>
</dbReference>
<keyword evidence="8" id="KW-0378">Hydrolase</keyword>
<dbReference type="PANTHER" id="PTHR43730">
    <property type="entry name" value="BETA-MANNOSIDASE"/>
    <property type="match status" value="1"/>
</dbReference>
<dbReference type="InterPro" id="IPR036156">
    <property type="entry name" value="Beta-gal/glucu_dom_sf"/>
</dbReference>
<organism evidence="17 18">
    <name type="scientific">Prymnesium parvum</name>
    <name type="common">Toxic golden alga</name>
    <dbReference type="NCBI Taxonomy" id="97485"/>
    <lineage>
        <taxon>Eukaryota</taxon>
        <taxon>Haptista</taxon>
        <taxon>Haptophyta</taxon>
        <taxon>Prymnesiophyceae</taxon>
        <taxon>Prymnesiales</taxon>
        <taxon>Prymnesiaceae</taxon>
        <taxon>Prymnesium</taxon>
    </lineage>
</organism>
<keyword evidence="10" id="KW-0325">Glycoprotein</keyword>
<feature type="chain" id="PRO_5044214920" description="Beta-mannosidase" evidence="13">
    <location>
        <begin position="16"/>
        <end position="1034"/>
    </location>
</feature>
<keyword evidence="9" id="KW-1015">Disulfide bond</keyword>
<keyword evidence="11" id="KW-0326">Glycosidase</keyword>
<comment type="caution">
    <text evidence="17">The sequence shown here is derived from an EMBL/GenBank/DDBJ whole genome shotgun (WGS) entry which is preliminary data.</text>
</comment>
<evidence type="ECO:0000256" key="4">
    <source>
        <dbReference type="ARBA" id="ARBA00011245"/>
    </source>
</evidence>
<evidence type="ECO:0000256" key="7">
    <source>
        <dbReference type="ARBA" id="ARBA00022729"/>
    </source>
</evidence>
<evidence type="ECO:0000256" key="13">
    <source>
        <dbReference type="SAM" id="SignalP"/>
    </source>
</evidence>
<evidence type="ECO:0000313" key="18">
    <source>
        <dbReference type="Proteomes" id="UP001515480"/>
    </source>
</evidence>
<accession>A0AB34K5H9</accession>
<dbReference type="InterPro" id="IPR050887">
    <property type="entry name" value="Beta-mannosidase_GH2"/>
</dbReference>
<evidence type="ECO:0000259" key="15">
    <source>
        <dbReference type="Pfam" id="PF17753"/>
    </source>
</evidence>
<evidence type="ECO:0000256" key="9">
    <source>
        <dbReference type="ARBA" id="ARBA00023157"/>
    </source>
</evidence>
<evidence type="ECO:0000313" key="17">
    <source>
        <dbReference type="EMBL" id="KAL1529551.1"/>
    </source>
</evidence>
<evidence type="ECO:0000256" key="12">
    <source>
        <dbReference type="ARBA" id="ARBA00032581"/>
    </source>
</evidence>
<feature type="signal peptide" evidence="13">
    <location>
        <begin position="1"/>
        <end position="15"/>
    </location>
</feature>
<dbReference type="AlphaFoldDB" id="A0AB34K5H9"/>
<keyword evidence="7 13" id="KW-0732">Signal</keyword>
<dbReference type="SUPFAM" id="SSF49303">
    <property type="entry name" value="beta-Galactosidase/glucuronidase domain"/>
    <property type="match status" value="1"/>
</dbReference>
<comment type="similarity">
    <text evidence="3">Belongs to the glycosyl hydrolase 2 family.</text>
</comment>
<protein>
    <recommendedName>
        <fullName evidence="6">Beta-mannosidase</fullName>
        <ecNumber evidence="5">3.2.1.25</ecNumber>
    </recommendedName>
    <alternativeName>
        <fullName evidence="12">Lysosomal beta A mannosidase</fullName>
    </alternativeName>
</protein>
<dbReference type="EC" id="3.2.1.25" evidence="5"/>
<dbReference type="InterPro" id="IPR054593">
    <property type="entry name" value="Beta-mannosidase-like_N2"/>
</dbReference>
<evidence type="ECO:0000256" key="2">
    <source>
        <dbReference type="ARBA" id="ARBA00003150"/>
    </source>
</evidence>
<feature type="domain" description="Beta-mannosidase-like galactose-binding" evidence="16">
    <location>
        <begin position="42"/>
        <end position="159"/>
    </location>
</feature>
<evidence type="ECO:0000256" key="5">
    <source>
        <dbReference type="ARBA" id="ARBA00012754"/>
    </source>
</evidence>